<sequence>MITAKDITDMVERVDAKLTPKCRYDGFQPCEGIYRLGDYGYVSETEYDAAFEGEPYWAQDAYMLEGNGVGHGRIARLYNDGDVEALSDYVNERFDNDQMDDVFYTEATEEGEC</sequence>
<organism evidence="1 2">
    <name type="scientific">Bifidobacterium breve MCC 1128</name>
    <dbReference type="NCBI Taxonomy" id="1365965"/>
    <lineage>
        <taxon>Bacteria</taxon>
        <taxon>Bacillati</taxon>
        <taxon>Actinomycetota</taxon>
        <taxon>Actinomycetes</taxon>
        <taxon>Bifidobacteriales</taxon>
        <taxon>Bifidobacteriaceae</taxon>
        <taxon>Bifidobacterium</taxon>
    </lineage>
</organism>
<dbReference type="Proteomes" id="UP000037193">
    <property type="component" value="Unassembled WGS sequence"/>
</dbReference>
<evidence type="ECO:0000313" key="2">
    <source>
        <dbReference type="Proteomes" id="UP000037193"/>
    </source>
</evidence>
<reference evidence="1 2" key="1">
    <citation type="journal article" date="2015" name="Int J Genomics">
        <title>Comparative Genomics Revealed Genetic Diversity and Species/Strain-Level Differences in Carbohydrate Metabolism of Three Probiotic Bifidobacterial Species.</title>
        <authorList>
            <person name="Odamaki T."/>
            <person name="Horigome A."/>
            <person name="Sugahara H."/>
            <person name="Hashikura N."/>
            <person name="Minami J."/>
            <person name="Xiao J.Z."/>
            <person name="Abe F."/>
        </authorList>
    </citation>
    <scope>NUCLEOTIDE SEQUENCE [LARGE SCALE GENOMIC DNA]</scope>
    <source>
        <strain evidence="1 2">MCC 1128</strain>
    </source>
</reference>
<name>A0A0L7B6S2_BIFBR</name>
<dbReference type="PATRIC" id="fig|1365965.3.peg.391"/>
<evidence type="ECO:0000313" key="1">
    <source>
        <dbReference type="EMBL" id="KOA42953.1"/>
    </source>
</evidence>
<comment type="caution">
    <text evidence="1">The sequence shown here is derived from an EMBL/GenBank/DDBJ whole genome shotgun (WGS) entry which is preliminary data.</text>
</comment>
<protein>
    <submittedName>
        <fullName evidence="1">Uncharacterized protein</fullName>
    </submittedName>
</protein>
<proteinExistence type="predicted"/>
<dbReference type="AlphaFoldDB" id="A0A0L7B6S2"/>
<dbReference type="RefSeq" id="WP_052789113.1">
    <property type="nucleotide sequence ID" value="NZ_AVQD01000003.1"/>
</dbReference>
<dbReference type="EMBL" id="AVQD01000003">
    <property type="protein sequence ID" value="KOA42953.1"/>
    <property type="molecule type" value="Genomic_DNA"/>
</dbReference>
<accession>A0A0L7B6S2</accession>
<gene>
    <name evidence="1" type="ORF">BBM1128_01950</name>
</gene>